<comment type="subcellular location">
    <subcellularLocation>
        <location evidence="1">Mitochondrion matrix</location>
    </subcellularLocation>
</comment>
<dbReference type="Gene3D" id="3.30.565.10">
    <property type="entry name" value="Histidine kinase-like ATPase, C-terminal domain"/>
    <property type="match status" value="1"/>
</dbReference>
<proteinExistence type="inferred from homology"/>
<protein>
    <recommendedName>
        <fullName evidence="1">Protein-serine/threonine kinase</fullName>
        <ecNumber evidence="1">2.7.11.-</ecNumber>
    </recommendedName>
</protein>
<keyword evidence="1" id="KW-0547">Nucleotide-binding</keyword>
<dbReference type="InterPro" id="IPR039028">
    <property type="entry name" value="BCKD/PDK"/>
</dbReference>
<dbReference type="GO" id="GO:0005759">
    <property type="term" value="C:mitochondrial matrix"/>
    <property type="evidence" value="ECO:0007669"/>
    <property type="project" value="UniProtKB-SubCell"/>
</dbReference>
<reference evidence="2 3" key="1">
    <citation type="journal article" date="2024" name="Science">
        <title>Giant polyketide synthase enzymes in the biosynthesis of giant marine polyether toxins.</title>
        <authorList>
            <person name="Fallon T.R."/>
            <person name="Shende V.V."/>
            <person name="Wierzbicki I.H."/>
            <person name="Pendleton A.L."/>
            <person name="Watervoot N.F."/>
            <person name="Auber R.P."/>
            <person name="Gonzalez D.J."/>
            <person name="Wisecaver J.H."/>
            <person name="Moore B.S."/>
        </authorList>
    </citation>
    <scope>NUCLEOTIDE SEQUENCE [LARGE SCALE GENOMIC DNA]</scope>
    <source>
        <strain evidence="2 3">12B1</strain>
    </source>
</reference>
<dbReference type="AlphaFoldDB" id="A0AB34JY57"/>
<organism evidence="2 3">
    <name type="scientific">Prymnesium parvum</name>
    <name type="common">Toxic golden alga</name>
    <dbReference type="NCBI Taxonomy" id="97485"/>
    <lineage>
        <taxon>Eukaryota</taxon>
        <taxon>Haptista</taxon>
        <taxon>Haptophyta</taxon>
        <taxon>Prymnesiophyceae</taxon>
        <taxon>Prymnesiales</taxon>
        <taxon>Prymnesiaceae</taxon>
        <taxon>Prymnesium</taxon>
    </lineage>
</organism>
<comment type="caution">
    <text evidence="2">The sequence shown here is derived from an EMBL/GenBank/DDBJ whole genome shotgun (WGS) entry which is preliminary data.</text>
</comment>
<dbReference type="GO" id="GO:0005524">
    <property type="term" value="F:ATP binding"/>
    <property type="evidence" value="ECO:0007669"/>
    <property type="project" value="UniProtKB-UniRule"/>
</dbReference>
<dbReference type="PANTHER" id="PTHR11947:SF3">
    <property type="entry name" value="[PYRUVATE DEHYDROGENASE (ACETYL-TRANSFERRING)] KINASE, MITOCHONDRIAL"/>
    <property type="match status" value="1"/>
</dbReference>
<dbReference type="GO" id="GO:0004740">
    <property type="term" value="F:pyruvate dehydrogenase (acetyl-transferring) kinase activity"/>
    <property type="evidence" value="ECO:0007669"/>
    <property type="project" value="TreeGrafter"/>
</dbReference>
<evidence type="ECO:0000313" key="3">
    <source>
        <dbReference type="Proteomes" id="UP001515480"/>
    </source>
</evidence>
<sequence length="340" mass="37886">MRLRASARRLPLSQLLHECTAADCQQELHKRSSQYVTLLRSVPLPVKLHTVRARMLAKAEEVQALAQKASTVADALRQAEDITNHAVDELRDFNEPPWTSTNHTMQSLMEWSFSELLAYRVLGQRHAELLPDANAGSLMVQADFPLDELLRDSIEDSRAFCREKFGDAPEVELKQLSEGASTLALALPAYIHFPLHELLKNSMGAHVRRIGPDRLDELPPIQVTFSVHDGWAGLEIADFGGGWKSPSGMEESALFLVTTNHGREPNYHYSRSFGSPFEGLGMGLPLAKLHARYLGGNMQLNSLPGVGARAFVVFDASGMRTDAVCNGQWVQRWTREPEEH</sequence>
<gene>
    <name evidence="2" type="ORF">AB1Y20_020463</name>
</gene>
<dbReference type="InterPro" id="IPR036890">
    <property type="entry name" value="HATPase_C_sf"/>
</dbReference>
<comment type="similarity">
    <text evidence="1">Belongs to the PDK/BCKDK protein kinase family.</text>
</comment>
<dbReference type="PANTHER" id="PTHR11947">
    <property type="entry name" value="PYRUVATE DEHYDROGENASE KINASE"/>
    <property type="match status" value="1"/>
</dbReference>
<keyword evidence="1" id="KW-0808">Transferase</keyword>
<keyword evidence="1" id="KW-0418">Kinase</keyword>
<evidence type="ECO:0000256" key="1">
    <source>
        <dbReference type="RuleBase" id="RU366032"/>
    </source>
</evidence>
<dbReference type="GO" id="GO:0010906">
    <property type="term" value="P:regulation of glucose metabolic process"/>
    <property type="evidence" value="ECO:0007669"/>
    <property type="project" value="TreeGrafter"/>
</dbReference>
<accession>A0AB34JY57</accession>
<dbReference type="SUPFAM" id="SSF55874">
    <property type="entry name" value="ATPase domain of HSP90 chaperone/DNA topoisomerase II/histidine kinase"/>
    <property type="match status" value="1"/>
</dbReference>
<evidence type="ECO:0000313" key="2">
    <source>
        <dbReference type="EMBL" id="KAL1525610.1"/>
    </source>
</evidence>
<dbReference type="EMBL" id="JBGBPQ010000004">
    <property type="protein sequence ID" value="KAL1525610.1"/>
    <property type="molecule type" value="Genomic_DNA"/>
</dbReference>
<name>A0AB34JY57_PRYPA</name>
<dbReference type="Proteomes" id="UP001515480">
    <property type="component" value="Unassembled WGS sequence"/>
</dbReference>
<keyword evidence="1" id="KW-0496">Mitochondrion</keyword>
<dbReference type="EC" id="2.7.11.-" evidence="1"/>
<keyword evidence="3" id="KW-1185">Reference proteome</keyword>
<keyword evidence="1" id="KW-0067">ATP-binding</keyword>